<accession>A0ACC1P026</accession>
<dbReference type="Proteomes" id="UP001143856">
    <property type="component" value="Unassembled WGS sequence"/>
</dbReference>
<name>A0ACC1P026_9PEZI</name>
<proteinExistence type="predicted"/>
<evidence type="ECO:0000313" key="2">
    <source>
        <dbReference type="Proteomes" id="UP001143856"/>
    </source>
</evidence>
<comment type="caution">
    <text evidence="1">The sequence shown here is derived from an EMBL/GenBank/DDBJ whole genome shotgun (WGS) entry which is preliminary data.</text>
</comment>
<sequence length="609" mass="68828">MSTLVDDPDQESTNPFSEGHVEKRLLFFQSSVPHSPDQESTVPFSEGHVEKRLLLFQPTASRAPDQESTVPFSEGHVERRPPLPQSSVSRSPEDIHDKIGSQRAEASGKDQDSVPITDLEAHHLKCRLLIQPQDPSIFKSQPGRHELLRRRTASSSPCSALIECIAITQGRENASYLIVEPLHCQLYYDSEGDSVTMLNHHWENAIMISEVTNAGTPICAVIGPSRHRRVNPGAWAIRQHTSTDDCMSGPPVFQLMIYPRMHSLSIVDIGELPVISGSKRKYDNIDQQISIILPKNISLTKTIDNLGDVKVGELVRVATGNKEDYQIRRLPHTEHNTRISSVYKATVTMYPRQLVVVKFIKGDNAEVRAKSWQREFRLHSKLQSDVIVPLLGADARFSVIYLKWIDAYDLGHNKSWRQMNDHFFLGNEQDAAVVLRDMARALEHLEKHEIVHHDIKPANILYSRKTGAVLIDFGLGSCQNSRPHSGGTPWYIGPEYLRADGERQSPEDVWALGVVMLYLLRLLPLPESGKRGKGWVIKQAREPSSQANNSMRKWLDVVQDAAKENLDESNQLHRVVQKMLIIPTRERIKPREITDTLTPKMPLDRSNPI</sequence>
<organism evidence="1 2">
    <name type="scientific">Xylaria curta</name>
    <dbReference type="NCBI Taxonomy" id="42375"/>
    <lineage>
        <taxon>Eukaryota</taxon>
        <taxon>Fungi</taxon>
        <taxon>Dikarya</taxon>
        <taxon>Ascomycota</taxon>
        <taxon>Pezizomycotina</taxon>
        <taxon>Sordariomycetes</taxon>
        <taxon>Xylariomycetidae</taxon>
        <taxon>Xylariales</taxon>
        <taxon>Xylariaceae</taxon>
        <taxon>Xylaria</taxon>
    </lineage>
</organism>
<dbReference type="EMBL" id="JAPDGR010001278">
    <property type="protein sequence ID" value="KAJ2984522.1"/>
    <property type="molecule type" value="Genomic_DNA"/>
</dbReference>
<evidence type="ECO:0000313" key="1">
    <source>
        <dbReference type="EMBL" id="KAJ2984522.1"/>
    </source>
</evidence>
<reference evidence="1" key="1">
    <citation type="submission" date="2022-10" db="EMBL/GenBank/DDBJ databases">
        <title>Genome Sequence of Xylaria curta.</title>
        <authorList>
            <person name="Buettner E."/>
        </authorList>
    </citation>
    <scope>NUCLEOTIDE SEQUENCE</scope>
    <source>
        <strain evidence="1">Babe10</strain>
    </source>
</reference>
<protein>
    <submittedName>
        <fullName evidence="1">Uncharacterized protein</fullName>
    </submittedName>
</protein>
<keyword evidence="2" id="KW-1185">Reference proteome</keyword>
<gene>
    <name evidence="1" type="ORF">NUW58_g6014</name>
</gene>